<dbReference type="InterPro" id="IPR015655">
    <property type="entry name" value="PP2C"/>
</dbReference>
<dbReference type="PANTHER" id="PTHR13832">
    <property type="entry name" value="PROTEIN PHOSPHATASE 2C"/>
    <property type="match status" value="1"/>
</dbReference>
<dbReference type="Proteomes" id="UP000750522">
    <property type="component" value="Unassembled WGS sequence"/>
</dbReference>
<dbReference type="Gene3D" id="3.60.40.10">
    <property type="entry name" value="PPM-type phosphatase domain"/>
    <property type="match status" value="1"/>
</dbReference>
<evidence type="ECO:0000313" key="3">
    <source>
        <dbReference type="Proteomes" id="UP000750522"/>
    </source>
</evidence>
<reference evidence="2" key="2">
    <citation type="submission" date="2020-01" db="EMBL/GenBank/DDBJ databases">
        <authorList>
            <person name="Perkins V."/>
            <person name="Lessard M.-H."/>
            <person name="Dugat-Bony E."/>
            <person name="Frenette M."/>
            <person name="Labrie S."/>
        </authorList>
    </citation>
    <scope>NUCLEOTIDE SEQUENCE</scope>
    <source>
        <strain evidence="2">LMA-70</strain>
    </source>
</reference>
<reference evidence="2" key="1">
    <citation type="journal article" date="2020" name="Front. Microbiol.">
        <title>Phenotypic and Genetic Characterization of the Cheese Ripening Yeast Geotrichum candidum.</title>
        <authorList>
            <person name="Perkins V."/>
            <person name="Vignola S."/>
            <person name="Lessard M.H."/>
            <person name="Plante P.L."/>
            <person name="Corbeil J."/>
            <person name="Dugat-Bony E."/>
            <person name="Frenette M."/>
            <person name="Labrie S."/>
        </authorList>
    </citation>
    <scope>NUCLEOTIDE SEQUENCE</scope>
    <source>
        <strain evidence="2">LMA-70</strain>
    </source>
</reference>
<evidence type="ECO:0000313" key="2">
    <source>
        <dbReference type="EMBL" id="KAF5103510.1"/>
    </source>
</evidence>
<dbReference type="InterPro" id="IPR036457">
    <property type="entry name" value="PPM-type-like_dom_sf"/>
</dbReference>
<dbReference type="SMART" id="SM00332">
    <property type="entry name" value="PP2Cc"/>
    <property type="match status" value="1"/>
</dbReference>
<evidence type="ECO:0000259" key="1">
    <source>
        <dbReference type="PROSITE" id="PS51746"/>
    </source>
</evidence>
<name>A0A9P5G9D0_GEOCN</name>
<dbReference type="AlphaFoldDB" id="A0A9P5G9D0"/>
<comment type="caution">
    <text evidence="2">The sequence shown here is derived from an EMBL/GenBank/DDBJ whole genome shotgun (WGS) entry which is preliminary data.</text>
</comment>
<dbReference type="PROSITE" id="PS51746">
    <property type="entry name" value="PPM_2"/>
    <property type="match status" value="1"/>
</dbReference>
<feature type="domain" description="PPM-type phosphatase" evidence="1">
    <location>
        <begin position="1"/>
        <end position="297"/>
    </location>
</feature>
<accession>A0A9P5G9D0</accession>
<organism evidence="2 3">
    <name type="scientific">Geotrichum candidum</name>
    <name type="common">Oospora lactis</name>
    <name type="synonym">Dipodascus geotrichum</name>
    <dbReference type="NCBI Taxonomy" id="1173061"/>
    <lineage>
        <taxon>Eukaryota</taxon>
        <taxon>Fungi</taxon>
        <taxon>Dikarya</taxon>
        <taxon>Ascomycota</taxon>
        <taxon>Saccharomycotina</taxon>
        <taxon>Dipodascomycetes</taxon>
        <taxon>Dipodascales</taxon>
        <taxon>Dipodascaceae</taxon>
        <taxon>Geotrichum</taxon>
    </lineage>
</organism>
<dbReference type="PANTHER" id="PTHR13832:SF589">
    <property type="entry name" value="[PYRUVATE DEHYDROGENASE [ACETYL-TRANSFERRING]]-PHOSPHATASE 2, MITOCHONDRIAL"/>
    <property type="match status" value="1"/>
</dbReference>
<proteinExistence type="predicted"/>
<dbReference type="InterPro" id="IPR001932">
    <property type="entry name" value="PPM-type_phosphatase-like_dom"/>
</dbReference>
<dbReference type="CDD" id="cd00143">
    <property type="entry name" value="PP2Cc"/>
    <property type="match status" value="1"/>
</dbReference>
<dbReference type="Pfam" id="PF00481">
    <property type="entry name" value="PP2C"/>
    <property type="match status" value="1"/>
</dbReference>
<dbReference type="GO" id="GO:0004722">
    <property type="term" value="F:protein serine/threonine phosphatase activity"/>
    <property type="evidence" value="ECO:0007669"/>
    <property type="project" value="InterPro"/>
</dbReference>
<sequence length="329" mass="36624">MITRQGKLGVRQVFNFAVFDGHGGEECAQFLKDNLAEYVEKCNIHSADEIAQKYKENIGGYWKRWRGGFEQYISKMSTMDDLQLRIPTAFLTADYDFVQKNATSGSTCTSVYLYSEDPNHAFWEAGQASHLIVAHVGDTRCIICDRFGEAHPLTSNHHPSSPIEASRLRKYTASFFTDSFGESRFGSYANTRAFGDLRAKAQGITAEPDIIENQIGRPHLPQERTIGALGGDEGFLVIVSDGVTGLVSDQEMADIVMRTASMAGSGRGTPQQAAEEIVKYAEVLGGDDNATCLVVRLSGWNKWPQGFDRTQQLREERLKDTFDGRRGRR</sequence>
<gene>
    <name evidence="2" type="ORF">DV451_001401</name>
</gene>
<dbReference type="EMBL" id="QQZK01000021">
    <property type="protein sequence ID" value="KAF5103510.1"/>
    <property type="molecule type" value="Genomic_DNA"/>
</dbReference>
<protein>
    <recommendedName>
        <fullName evidence="1">PPM-type phosphatase domain-containing protein</fullName>
    </recommendedName>
</protein>
<dbReference type="SUPFAM" id="SSF81606">
    <property type="entry name" value="PP2C-like"/>
    <property type="match status" value="1"/>
</dbReference>